<protein>
    <submittedName>
        <fullName evidence="1">Uncharacterized protein</fullName>
    </submittedName>
</protein>
<dbReference type="AlphaFoldDB" id="A0A015IHS7"/>
<comment type="caution">
    <text evidence="1">The sequence shown here is derived from an EMBL/GenBank/DDBJ whole genome shotgun (WGS) entry which is preliminary data.</text>
</comment>
<dbReference type="OrthoDB" id="422005at2759"/>
<organism evidence="1 2">
    <name type="scientific">Rhizophagus irregularis (strain DAOM 197198w)</name>
    <name type="common">Glomus intraradices</name>
    <dbReference type="NCBI Taxonomy" id="1432141"/>
    <lineage>
        <taxon>Eukaryota</taxon>
        <taxon>Fungi</taxon>
        <taxon>Fungi incertae sedis</taxon>
        <taxon>Mucoromycota</taxon>
        <taxon>Glomeromycotina</taxon>
        <taxon>Glomeromycetes</taxon>
        <taxon>Glomerales</taxon>
        <taxon>Glomeraceae</taxon>
        <taxon>Rhizophagus</taxon>
    </lineage>
</organism>
<proteinExistence type="predicted"/>
<sequence>MNQAYHALQTPYFQQQMSHFASQQPFGTQQFTNFVAQAYGNPSTGQPPNVSNNSVSQPQNLAYAAQPIFSQYNGSVNSANTT</sequence>
<accession>A0A015IHS7</accession>
<dbReference type="Proteomes" id="UP000022910">
    <property type="component" value="Unassembled WGS sequence"/>
</dbReference>
<gene>
    <name evidence="1" type="ORF">RirG_242210</name>
</gene>
<keyword evidence="2" id="KW-1185">Reference proteome</keyword>
<dbReference type="HOGENOM" id="CLU_2559535_0_0_1"/>
<dbReference type="EMBL" id="JEMT01028825">
    <property type="protein sequence ID" value="EXX53615.1"/>
    <property type="molecule type" value="Genomic_DNA"/>
</dbReference>
<reference evidence="1 2" key="1">
    <citation type="submission" date="2014-02" db="EMBL/GenBank/DDBJ databases">
        <title>Single nucleus genome sequencing reveals high similarity among nuclei of an endomycorrhizal fungus.</title>
        <authorList>
            <person name="Lin K."/>
            <person name="Geurts R."/>
            <person name="Zhang Z."/>
            <person name="Limpens E."/>
            <person name="Saunders D.G."/>
            <person name="Mu D."/>
            <person name="Pang E."/>
            <person name="Cao H."/>
            <person name="Cha H."/>
            <person name="Lin T."/>
            <person name="Zhou Q."/>
            <person name="Shang Y."/>
            <person name="Li Y."/>
            <person name="Ivanov S."/>
            <person name="Sharma T."/>
            <person name="Velzen R.V."/>
            <person name="Ruijter N.D."/>
            <person name="Aanen D.K."/>
            <person name="Win J."/>
            <person name="Kamoun S."/>
            <person name="Bisseling T."/>
            <person name="Huang S."/>
        </authorList>
    </citation>
    <scope>NUCLEOTIDE SEQUENCE [LARGE SCALE GENOMIC DNA]</scope>
    <source>
        <strain evidence="2">DAOM197198w</strain>
    </source>
</reference>
<evidence type="ECO:0000313" key="2">
    <source>
        <dbReference type="Proteomes" id="UP000022910"/>
    </source>
</evidence>
<dbReference type="STRING" id="1432141.A0A015IHS7"/>
<name>A0A015IHS7_RHIIW</name>
<evidence type="ECO:0000313" key="1">
    <source>
        <dbReference type="EMBL" id="EXX53615.1"/>
    </source>
</evidence>